<evidence type="ECO:0000256" key="3">
    <source>
        <dbReference type="ARBA" id="ARBA00022801"/>
    </source>
</evidence>
<dbReference type="PANTHER" id="PTHR20842:SF0">
    <property type="entry name" value="ALPHA-ASPARTYL DIPEPTIDASE"/>
    <property type="match status" value="1"/>
</dbReference>
<dbReference type="InterPro" id="IPR029062">
    <property type="entry name" value="Class_I_gatase-like"/>
</dbReference>
<dbReference type="Proteomes" id="UP001652564">
    <property type="component" value="Unassembled WGS sequence"/>
</dbReference>
<comment type="caution">
    <text evidence="5">The sequence shown here is derived from an EMBL/GenBank/DDBJ whole genome shotgun (WGS) entry which is preliminary data.</text>
</comment>
<dbReference type="Pfam" id="PF03575">
    <property type="entry name" value="Peptidase_S51"/>
    <property type="match status" value="1"/>
</dbReference>
<dbReference type="RefSeq" id="WP_263741807.1">
    <property type="nucleotide sequence ID" value="NZ_JAOWKZ010000005.1"/>
</dbReference>
<dbReference type="PANTHER" id="PTHR20842">
    <property type="entry name" value="PROTEASE S51 ALPHA-ASPARTYL DIPEPTIDASE"/>
    <property type="match status" value="1"/>
</dbReference>
<dbReference type="InterPro" id="IPR005320">
    <property type="entry name" value="Peptidase_S51"/>
</dbReference>
<keyword evidence="4" id="KW-0720">Serine protease</keyword>
<proteinExistence type="inferred from homology"/>
<comment type="similarity">
    <text evidence="1">Belongs to the peptidase S51 family.</text>
</comment>
<protein>
    <submittedName>
        <fullName evidence="5">Peptidase E</fullName>
    </submittedName>
</protein>
<keyword evidence="3" id="KW-0378">Hydrolase</keyword>
<evidence type="ECO:0000313" key="5">
    <source>
        <dbReference type="EMBL" id="MCV2874537.1"/>
    </source>
</evidence>
<keyword evidence="2" id="KW-0645">Protease</keyword>
<keyword evidence="6" id="KW-1185">Reference proteome</keyword>
<name>A0ABT2ZU37_9RHOB</name>
<evidence type="ECO:0000256" key="2">
    <source>
        <dbReference type="ARBA" id="ARBA00022670"/>
    </source>
</evidence>
<dbReference type="Gene3D" id="3.40.50.880">
    <property type="match status" value="1"/>
</dbReference>
<dbReference type="CDD" id="cd03146">
    <property type="entry name" value="GAT1_Peptidase_E"/>
    <property type="match status" value="1"/>
</dbReference>
<dbReference type="EMBL" id="JAOWKZ010000005">
    <property type="protein sequence ID" value="MCV2874537.1"/>
    <property type="molecule type" value="Genomic_DNA"/>
</dbReference>
<evidence type="ECO:0000256" key="4">
    <source>
        <dbReference type="ARBA" id="ARBA00022825"/>
    </source>
</evidence>
<evidence type="ECO:0000256" key="1">
    <source>
        <dbReference type="ARBA" id="ARBA00006534"/>
    </source>
</evidence>
<accession>A0ABT2ZU37</accession>
<reference evidence="5 6" key="1">
    <citation type="submission" date="2022-10" db="EMBL/GenBank/DDBJ databases">
        <title>Defluviimonas sp. nov., isolated from ocean surface sediments.</title>
        <authorList>
            <person name="He W."/>
            <person name="Wang L."/>
            <person name="Zhang D.-F."/>
        </authorList>
    </citation>
    <scope>NUCLEOTIDE SEQUENCE [LARGE SCALE GENOMIC DNA]</scope>
    <source>
        <strain evidence="5 6">WL0050</strain>
    </source>
</reference>
<dbReference type="SUPFAM" id="SSF52317">
    <property type="entry name" value="Class I glutamine amidotransferase-like"/>
    <property type="match status" value="1"/>
</dbReference>
<gene>
    <name evidence="5" type="ORF">OEZ71_19735</name>
</gene>
<evidence type="ECO:0000313" key="6">
    <source>
        <dbReference type="Proteomes" id="UP001652564"/>
    </source>
</evidence>
<organism evidence="5 6">
    <name type="scientific">Albidovulum litorale</name>
    <dbReference type="NCBI Taxonomy" id="2984134"/>
    <lineage>
        <taxon>Bacteria</taxon>
        <taxon>Pseudomonadati</taxon>
        <taxon>Pseudomonadota</taxon>
        <taxon>Alphaproteobacteria</taxon>
        <taxon>Rhodobacterales</taxon>
        <taxon>Paracoccaceae</taxon>
        <taxon>Albidovulum</taxon>
    </lineage>
</organism>
<sequence>MQTGQIKAVLCGGGGVTHGTDPMLEAFLVSRLRDRPRIGYLGTANGDNPERLERVRRRFGELGAEVRHLPIQATAEEAEGWSRDLDAIYVGGGHTERMLRTWRDTGIDQVLRDAAQRGVVMSGVSAGAVCWFDYALWDGAGTGYRPLKGLGVISGSCCPHFTSEPERATAYRAHLADGRIPAGYAIGDGAALVLSDKNDAAACIARPGSGVWKADRAASDARLTPLPSA</sequence>